<evidence type="ECO:0000256" key="2">
    <source>
        <dbReference type="ARBA" id="ARBA00022670"/>
    </source>
</evidence>
<keyword evidence="3 6" id="KW-0732">Signal</keyword>
<evidence type="ECO:0000313" key="9">
    <source>
        <dbReference type="Proteomes" id="UP001500298"/>
    </source>
</evidence>
<evidence type="ECO:0000256" key="3">
    <source>
        <dbReference type="ARBA" id="ARBA00022729"/>
    </source>
</evidence>
<dbReference type="SUPFAM" id="SSF54001">
    <property type="entry name" value="Cysteine proteinases"/>
    <property type="match status" value="2"/>
</dbReference>
<comment type="similarity">
    <text evidence="1">Belongs to the peptidase C40 family.</text>
</comment>
<dbReference type="Pfam" id="PF00877">
    <property type="entry name" value="NLPC_P60"/>
    <property type="match status" value="2"/>
</dbReference>
<evidence type="ECO:0000256" key="4">
    <source>
        <dbReference type="ARBA" id="ARBA00022801"/>
    </source>
</evidence>
<gene>
    <name evidence="8" type="ORF">GCM10023331_40650</name>
</gene>
<keyword evidence="9" id="KW-1185">Reference proteome</keyword>
<dbReference type="InterPro" id="IPR038765">
    <property type="entry name" value="Papain-like_cys_pep_sf"/>
</dbReference>
<dbReference type="PROSITE" id="PS51257">
    <property type="entry name" value="PROKAR_LIPOPROTEIN"/>
    <property type="match status" value="1"/>
</dbReference>
<dbReference type="Gene3D" id="3.90.1720.10">
    <property type="entry name" value="endopeptidase domain like (from Nostoc punctiforme)"/>
    <property type="match status" value="2"/>
</dbReference>
<reference evidence="9" key="1">
    <citation type="journal article" date="2019" name="Int. J. Syst. Evol. Microbiol.">
        <title>The Global Catalogue of Microorganisms (GCM) 10K type strain sequencing project: providing services to taxonomists for standard genome sequencing and annotation.</title>
        <authorList>
            <consortium name="The Broad Institute Genomics Platform"/>
            <consortium name="The Broad Institute Genome Sequencing Center for Infectious Disease"/>
            <person name="Wu L."/>
            <person name="Ma J."/>
        </authorList>
    </citation>
    <scope>NUCLEOTIDE SEQUENCE [LARGE SCALE GENOMIC DNA]</scope>
    <source>
        <strain evidence="9">JCM 18326</strain>
    </source>
</reference>
<evidence type="ECO:0000259" key="7">
    <source>
        <dbReference type="PROSITE" id="PS51935"/>
    </source>
</evidence>
<feature type="chain" id="PRO_5047245265" description="NlpC/P60 domain-containing protein" evidence="6">
    <location>
        <begin position="22"/>
        <end position="345"/>
    </location>
</feature>
<dbReference type="RefSeq" id="WP_345375227.1">
    <property type="nucleotide sequence ID" value="NZ_BAABJX010000070.1"/>
</dbReference>
<dbReference type="PANTHER" id="PTHR47360">
    <property type="entry name" value="MUREIN DD-ENDOPEPTIDASE MEPS/MUREIN LD-CARBOXYPEPTIDASE"/>
    <property type="match status" value="1"/>
</dbReference>
<feature type="domain" description="NlpC/P60" evidence="7">
    <location>
        <begin position="217"/>
        <end position="343"/>
    </location>
</feature>
<sequence>MKNFLSSAVILGMAFSAVSCQSNTNEQTSTANAELNVSKKQTSSDTSTTKVVISKDESTENPVIATNHEAIAEVMSNLSSFDNTPYKLGGTDHEGVDPSGLVYSLYQQAGIDLPRVTSKQAEFGTEIALPEIAIGDLVFFSFSEGKSPESVGIITDIDKTKILFTYASSSKGVTNGNLTSDYWSTKLIKITRPAQSIQEDVVTAMGTLKPAQQLGYVAAVRAALKEITKYEGAPYKYGGNSQEGIDASGLVCQAYLAAGHDLPRITSKLAGYGEEVLRDNILPGDLVFFSFSGNTTPETVGIVTSKDGGDLQFVYASSSKGVISANLSLKFWQERLVKVMRPVAL</sequence>
<dbReference type="PROSITE" id="PS51935">
    <property type="entry name" value="NLPC_P60"/>
    <property type="match status" value="2"/>
</dbReference>
<dbReference type="InterPro" id="IPR000064">
    <property type="entry name" value="NLP_P60_dom"/>
</dbReference>
<accession>A0ABP9DMZ4</accession>
<evidence type="ECO:0000313" key="8">
    <source>
        <dbReference type="EMBL" id="GAA4852004.1"/>
    </source>
</evidence>
<keyword evidence="4" id="KW-0378">Hydrolase</keyword>
<feature type="domain" description="NlpC/P60" evidence="7">
    <location>
        <begin position="68"/>
        <end position="194"/>
    </location>
</feature>
<organism evidence="8 9">
    <name type="scientific">Algivirga pacifica</name>
    <dbReference type="NCBI Taxonomy" id="1162670"/>
    <lineage>
        <taxon>Bacteria</taxon>
        <taxon>Pseudomonadati</taxon>
        <taxon>Bacteroidota</taxon>
        <taxon>Cytophagia</taxon>
        <taxon>Cytophagales</taxon>
        <taxon>Flammeovirgaceae</taxon>
        <taxon>Algivirga</taxon>
    </lineage>
</organism>
<comment type="caution">
    <text evidence="8">The sequence shown here is derived from an EMBL/GenBank/DDBJ whole genome shotgun (WGS) entry which is preliminary data.</text>
</comment>
<protein>
    <recommendedName>
        <fullName evidence="7">NlpC/P60 domain-containing protein</fullName>
    </recommendedName>
</protein>
<evidence type="ECO:0000256" key="6">
    <source>
        <dbReference type="SAM" id="SignalP"/>
    </source>
</evidence>
<name>A0ABP9DMZ4_9BACT</name>
<evidence type="ECO:0000256" key="1">
    <source>
        <dbReference type="ARBA" id="ARBA00007074"/>
    </source>
</evidence>
<dbReference type="Proteomes" id="UP001500298">
    <property type="component" value="Unassembled WGS sequence"/>
</dbReference>
<feature type="signal peptide" evidence="6">
    <location>
        <begin position="1"/>
        <end position="21"/>
    </location>
</feature>
<proteinExistence type="inferred from homology"/>
<dbReference type="EMBL" id="BAABJX010000070">
    <property type="protein sequence ID" value="GAA4852004.1"/>
    <property type="molecule type" value="Genomic_DNA"/>
</dbReference>
<dbReference type="InterPro" id="IPR052062">
    <property type="entry name" value="Murein_DD/LD_carboxypeptidase"/>
</dbReference>
<dbReference type="PANTHER" id="PTHR47360:SF1">
    <property type="entry name" value="ENDOPEPTIDASE NLPC-RELATED"/>
    <property type="match status" value="1"/>
</dbReference>
<keyword evidence="5" id="KW-0788">Thiol protease</keyword>
<keyword evidence="2" id="KW-0645">Protease</keyword>
<evidence type="ECO:0000256" key="5">
    <source>
        <dbReference type="ARBA" id="ARBA00022807"/>
    </source>
</evidence>